<dbReference type="InterPro" id="IPR000795">
    <property type="entry name" value="T_Tr_GTP-bd_dom"/>
</dbReference>
<dbReference type="Pfam" id="PF00009">
    <property type="entry name" value="GTP_EFTU"/>
    <property type="match status" value="1"/>
</dbReference>
<keyword evidence="3 6" id="KW-0251">Elongation factor</keyword>
<dbReference type="FunFam" id="3.40.50.300:FF:000029">
    <property type="entry name" value="Elongation factor G"/>
    <property type="match status" value="1"/>
</dbReference>
<dbReference type="InterPro" id="IPR035647">
    <property type="entry name" value="EFG_III/V"/>
</dbReference>
<dbReference type="PRINTS" id="PR00315">
    <property type="entry name" value="ELONGATNFCT"/>
</dbReference>
<dbReference type="InterPro" id="IPR027417">
    <property type="entry name" value="P-loop_NTPase"/>
</dbReference>
<evidence type="ECO:0000256" key="6">
    <source>
        <dbReference type="HAMAP-Rule" id="MF_00054"/>
    </source>
</evidence>
<dbReference type="InterPro" id="IPR009000">
    <property type="entry name" value="Transl_B-barrel_sf"/>
</dbReference>
<comment type="similarity">
    <text evidence="1 6">Belongs to the TRAFAC class translation factor GTPase superfamily. Classic translation factor GTPase family. EF-G/EF-2 subfamily.</text>
</comment>
<evidence type="ECO:0000259" key="8">
    <source>
        <dbReference type="PROSITE" id="PS51722"/>
    </source>
</evidence>
<dbReference type="SMART" id="SM00889">
    <property type="entry name" value="EFG_IV"/>
    <property type="match status" value="1"/>
</dbReference>
<dbReference type="InterPro" id="IPR035649">
    <property type="entry name" value="EFG_V"/>
</dbReference>
<evidence type="ECO:0000313" key="10">
    <source>
        <dbReference type="Proteomes" id="UP000177090"/>
    </source>
</evidence>
<dbReference type="GO" id="GO:0003746">
    <property type="term" value="F:translation elongation factor activity"/>
    <property type="evidence" value="ECO:0007669"/>
    <property type="project" value="UniProtKB-UniRule"/>
</dbReference>
<accession>A0A1G2QMN7</accession>
<name>A0A1G2QMN7_9BACT</name>
<dbReference type="InterPro" id="IPR014721">
    <property type="entry name" value="Ribsml_uS5_D2-typ_fold_subgr"/>
</dbReference>
<dbReference type="GO" id="GO:0032790">
    <property type="term" value="P:ribosome disassembly"/>
    <property type="evidence" value="ECO:0007669"/>
    <property type="project" value="TreeGrafter"/>
</dbReference>
<dbReference type="PROSITE" id="PS00301">
    <property type="entry name" value="G_TR_1"/>
    <property type="match status" value="1"/>
</dbReference>
<dbReference type="InterPro" id="IPR005517">
    <property type="entry name" value="Transl_elong_EFG/EF2_IV"/>
</dbReference>
<dbReference type="SUPFAM" id="SSF52540">
    <property type="entry name" value="P-loop containing nucleoside triphosphate hydrolases"/>
    <property type="match status" value="1"/>
</dbReference>
<feature type="binding site" evidence="6">
    <location>
        <begin position="15"/>
        <end position="22"/>
    </location>
    <ligand>
        <name>GTP</name>
        <dbReference type="ChEBI" id="CHEBI:37565"/>
    </ligand>
</feature>
<dbReference type="NCBIfam" id="NF009381">
    <property type="entry name" value="PRK12740.1-5"/>
    <property type="match status" value="1"/>
</dbReference>
<evidence type="ECO:0000256" key="4">
    <source>
        <dbReference type="ARBA" id="ARBA00022917"/>
    </source>
</evidence>
<feature type="binding site" evidence="6">
    <location>
        <begin position="154"/>
        <end position="157"/>
    </location>
    <ligand>
        <name>GTP</name>
        <dbReference type="ChEBI" id="CHEBI:37565"/>
    </ligand>
</feature>
<keyword evidence="6" id="KW-0963">Cytoplasm</keyword>
<dbReference type="CDD" id="cd03713">
    <property type="entry name" value="EFG_mtEFG_C"/>
    <property type="match status" value="1"/>
</dbReference>
<dbReference type="FunFam" id="3.30.70.240:FF:000001">
    <property type="entry name" value="Elongation factor G"/>
    <property type="match status" value="1"/>
</dbReference>
<dbReference type="InterPro" id="IPR005225">
    <property type="entry name" value="Small_GTP-bd"/>
</dbReference>
<protein>
    <recommendedName>
        <fullName evidence="6 7">Elongation factor G</fullName>
        <shortName evidence="6">EF-G</shortName>
    </recommendedName>
</protein>
<dbReference type="Pfam" id="PF03764">
    <property type="entry name" value="EFG_IV"/>
    <property type="match status" value="1"/>
</dbReference>
<sequence length="723" mass="80170">MNGNLEKTRNFGIIAHIDAGKTTVSERILFYTGLSHKIGEVHEGAAVMDWMEQERERGITITSAATTAFWVPTYLSAEVRHDGADAKGDTASPYRFNIIDTPGHIDFTVEVKRSLRVLDGAVVVFDGVAGVEPQSETNWRYADEGKVPRICFINKLDRTGASFEHSFATILDRLTPNAVRIQIPIGESEAHEGVIDLLIMKAYSFEGDKGKEVIEKEIPENLRAAAEEYRDMLVEKIVEHDDAAMTKYLGGEEIPVQELKRILRAACIANKLVPVFCGSALKNKGVQLILDAVVDYLPSPLDILPVKGLDPVTGEEILRHATDDEPFAALAFKVQTDPFVGQLTYFRVYSGKVEAGSYIYNATTGTKERVGRIVRMHANHREDVKEVHAGEIAAMVGLKSSKTSDTLCDAEHPILLEKIEFPEPVVSLRIEPKTKADQEKMGMALKRLSDEDPTFRIKSDQETGETIISGMGELHLDIIVDRMKREFNVEANVGKPQVAYRETITGTAEVENKYIKQSGGRGQYGHVRIRVKPLDKHIPEGAKIPKNVTREHNFEFINNIKGGIIPQEYIPAVEKGIREGMSRGVLAGFELVDISVDLYDGSYHEVDSSEMAFKMAGSMALQDAARRANPVILEPIMKVEVVTPEKFMGDVTGNLSSKRGQIEGMEERGGNRVIRAKVPLSEMFGYVTSLRSMTEGRATFTMEFLEYAIVPQSVATGIIESRK</sequence>
<dbReference type="SUPFAM" id="SSF54211">
    <property type="entry name" value="Ribosomal protein S5 domain 2-like"/>
    <property type="match status" value="1"/>
</dbReference>
<dbReference type="Gene3D" id="3.30.230.10">
    <property type="match status" value="1"/>
</dbReference>
<evidence type="ECO:0000256" key="1">
    <source>
        <dbReference type="ARBA" id="ARBA00005870"/>
    </source>
</evidence>
<reference evidence="9 10" key="1">
    <citation type="journal article" date="2016" name="Nat. Commun.">
        <title>Thousands of microbial genomes shed light on interconnected biogeochemical processes in an aquifer system.</title>
        <authorList>
            <person name="Anantharaman K."/>
            <person name="Brown C.T."/>
            <person name="Hug L.A."/>
            <person name="Sharon I."/>
            <person name="Castelle C.J."/>
            <person name="Probst A.J."/>
            <person name="Thomas B.C."/>
            <person name="Singh A."/>
            <person name="Wilkins M.J."/>
            <person name="Karaoz U."/>
            <person name="Brodie E.L."/>
            <person name="Williams K.H."/>
            <person name="Hubbard S.S."/>
            <person name="Banfield J.F."/>
        </authorList>
    </citation>
    <scope>NUCLEOTIDE SEQUENCE [LARGE SCALE GENOMIC DNA]</scope>
</reference>
<dbReference type="SUPFAM" id="SSF54980">
    <property type="entry name" value="EF-G C-terminal domain-like"/>
    <property type="match status" value="2"/>
</dbReference>
<dbReference type="InterPro" id="IPR020568">
    <property type="entry name" value="Ribosomal_Su5_D2-typ_SF"/>
</dbReference>
<dbReference type="FunFam" id="3.30.70.870:FF:000001">
    <property type="entry name" value="Elongation factor G"/>
    <property type="match status" value="1"/>
</dbReference>
<dbReference type="Proteomes" id="UP000177090">
    <property type="component" value="Unassembled WGS sequence"/>
</dbReference>
<dbReference type="STRING" id="1802440.A2569_00660"/>
<dbReference type="Pfam" id="PF14492">
    <property type="entry name" value="EFG_III"/>
    <property type="match status" value="1"/>
</dbReference>
<dbReference type="InterPro" id="IPR047872">
    <property type="entry name" value="EFG_IV"/>
</dbReference>
<dbReference type="CDD" id="cd04088">
    <property type="entry name" value="EFG_mtEFG_II"/>
    <property type="match status" value="1"/>
</dbReference>
<dbReference type="InterPro" id="IPR004540">
    <property type="entry name" value="Transl_elong_EFG/EF2"/>
</dbReference>
<evidence type="ECO:0000256" key="2">
    <source>
        <dbReference type="ARBA" id="ARBA00022741"/>
    </source>
</evidence>
<dbReference type="PANTHER" id="PTHR43261">
    <property type="entry name" value="TRANSLATION ELONGATION FACTOR G-RELATED"/>
    <property type="match status" value="1"/>
</dbReference>
<dbReference type="Pfam" id="PF00679">
    <property type="entry name" value="EFG_C"/>
    <property type="match status" value="1"/>
</dbReference>
<dbReference type="CDD" id="cd01434">
    <property type="entry name" value="EFG_mtEFG1_IV"/>
    <property type="match status" value="1"/>
</dbReference>
<comment type="function">
    <text evidence="6">Catalyzes the GTP-dependent ribosomal translocation step during translation elongation. During this step, the ribosome changes from the pre-translocational (PRE) to the post-translocational (POST) state as the newly formed A-site-bound peptidyl-tRNA and P-site-bound deacylated tRNA move to the P and E sites, respectively. Catalyzes the coordinated movement of the two tRNA molecules, the mRNA and conformational changes in the ribosome.</text>
</comment>
<evidence type="ECO:0000256" key="5">
    <source>
        <dbReference type="ARBA" id="ARBA00023134"/>
    </source>
</evidence>
<dbReference type="InterPro" id="IPR041095">
    <property type="entry name" value="EFG_II"/>
</dbReference>
<feature type="domain" description="Tr-type G" evidence="8">
    <location>
        <begin position="6"/>
        <end position="301"/>
    </location>
</feature>
<dbReference type="Gene3D" id="3.40.50.300">
    <property type="entry name" value="P-loop containing nucleotide triphosphate hydrolases"/>
    <property type="match status" value="1"/>
</dbReference>
<dbReference type="PANTHER" id="PTHR43261:SF1">
    <property type="entry name" value="RIBOSOME-RELEASING FACTOR 2, MITOCHONDRIAL"/>
    <property type="match status" value="1"/>
</dbReference>
<dbReference type="InterPro" id="IPR009022">
    <property type="entry name" value="EFG_III"/>
</dbReference>
<feature type="binding site" evidence="6">
    <location>
        <begin position="100"/>
        <end position="104"/>
    </location>
    <ligand>
        <name>GTP</name>
        <dbReference type="ChEBI" id="CHEBI:37565"/>
    </ligand>
</feature>
<proteinExistence type="inferred from homology"/>
<dbReference type="SMART" id="SM00838">
    <property type="entry name" value="EFG_C"/>
    <property type="match status" value="1"/>
</dbReference>
<organism evidence="9 10">
    <name type="scientific">Candidatus Vogelbacteria bacterium RIFOXYD1_FULL_51_18</name>
    <dbReference type="NCBI Taxonomy" id="1802440"/>
    <lineage>
        <taxon>Bacteria</taxon>
        <taxon>Candidatus Vogeliibacteriota</taxon>
    </lineage>
</organism>
<dbReference type="HAMAP" id="MF_00054_B">
    <property type="entry name" value="EF_G_EF_2_B"/>
    <property type="match status" value="1"/>
</dbReference>
<keyword evidence="4 6" id="KW-0648">Protein biosynthesis</keyword>
<comment type="subcellular location">
    <subcellularLocation>
        <location evidence="6">Cytoplasm</location>
    </subcellularLocation>
</comment>
<dbReference type="GO" id="GO:0005525">
    <property type="term" value="F:GTP binding"/>
    <property type="evidence" value="ECO:0007669"/>
    <property type="project" value="UniProtKB-UniRule"/>
</dbReference>
<dbReference type="InterPro" id="IPR004161">
    <property type="entry name" value="EFTu-like_2"/>
</dbReference>
<dbReference type="NCBIfam" id="TIGR00484">
    <property type="entry name" value="EF-G"/>
    <property type="match status" value="1"/>
</dbReference>
<dbReference type="EMBL" id="MHTL01000002">
    <property type="protein sequence ID" value="OHA61349.1"/>
    <property type="molecule type" value="Genomic_DNA"/>
</dbReference>
<dbReference type="NCBIfam" id="TIGR00231">
    <property type="entry name" value="small_GTP"/>
    <property type="match status" value="1"/>
</dbReference>
<dbReference type="InterPro" id="IPR031157">
    <property type="entry name" value="G_TR_CS"/>
</dbReference>
<comment type="caution">
    <text evidence="9">The sequence shown here is derived from an EMBL/GenBank/DDBJ whole genome shotgun (WGS) entry which is preliminary data.</text>
</comment>
<keyword evidence="2 6" id="KW-0547">Nucleotide-binding</keyword>
<dbReference type="GO" id="GO:0005737">
    <property type="term" value="C:cytoplasm"/>
    <property type="evidence" value="ECO:0007669"/>
    <property type="project" value="UniProtKB-SubCell"/>
</dbReference>
<evidence type="ECO:0000256" key="3">
    <source>
        <dbReference type="ARBA" id="ARBA00022768"/>
    </source>
</evidence>
<dbReference type="GO" id="GO:0003924">
    <property type="term" value="F:GTPase activity"/>
    <property type="evidence" value="ECO:0007669"/>
    <property type="project" value="InterPro"/>
</dbReference>
<evidence type="ECO:0000313" key="9">
    <source>
        <dbReference type="EMBL" id="OHA61349.1"/>
    </source>
</evidence>
<gene>
    <name evidence="6" type="primary">fusA</name>
    <name evidence="9" type="ORF">A2569_00660</name>
</gene>
<dbReference type="Gene3D" id="3.30.70.240">
    <property type="match status" value="1"/>
</dbReference>
<dbReference type="SUPFAM" id="SSF50447">
    <property type="entry name" value="Translation proteins"/>
    <property type="match status" value="1"/>
</dbReference>
<dbReference type="Gene3D" id="2.40.30.10">
    <property type="entry name" value="Translation factors"/>
    <property type="match status" value="1"/>
</dbReference>
<dbReference type="CDD" id="cd16262">
    <property type="entry name" value="EFG_III"/>
    <property type="match status" value="1"/>
</dbReference>
<dbReference type="AlphaFoldDB" id="A0A1G2QMN7"/>
<evidence type="ECO:0000256" key="7">
    <source>
        <dbReference type="NCBIfam" id="TIGR00484"/>
    </source>
</evidence>
<dbReference type="FunFam" id="2.40.30.10:FF:000006">
    <property type="entry name" value="Elongation factor G"/>
    <property type="match status" value="1"/>
</dbReference>
<dbReference type="Gene3D" id="3.30.70.870">
    <property type="entry name" value="Elongation Factor G (Translational Gtpase), domain 3"/>
    <property type="match status" value="1"/>
</dbReference>
<keyword evidence="5 6" id="KW-0342">GTP-binding</keyword>
<dbReference type="PROSITE" id="PS51722">
    <property type="entry name" value="G_TR_2"/>
    <property type="match status" value="1"/>
</dbReference>
<dbReference type="FunFam" id="3.30.230.10:FF:000003">
    <property type="entry name" value="Elongation factor G"/>
    <property type="match status" value="1"/>
</dbReference>
<dbReference type="InterPro" id="IPR000640">
    <property type="entry name" value="EFG_V-like"/>
</dbReference>
<dbReference type="Pfam" id="PF03144">
    <property type="entry name" value="GTP_EFTU_D2"/>
    <property type="match status" value="1"/>
</dbReference>
<dbReference type="CDD" id="cd01886">
    <property type="entry name" value="EF-G"/>
    <property type="match status" value="1"/>
</dbReference>